<accession>A0A7R9B1J0</accession>
<gene>
    <name evidence="1" type="ORF">TSIB3V08_LOCUS8468</name>
</gene>
<reference evidence="1" key="1">
    <citation type="submission" date="2020-11" db="EMBL/GenBank/DDBJ databases">
        <authorList>
            <person name="Tran Van P."/>
        </authorList>
    </citation>
    <scope>NUCLEOTIDE SEQUENCE</scope>
</reference>
<name>A0A7R9B1J0_TIMSH</name>
<dbReference type="EMBL" id="OC004385">
    <property type="protein sequence ID" value="CAD7264417.1"/>
    <property type="molecule type" value="Genomic_DNA"/>
</dbReference>
<evidence type="ECO:0000313" key="1">
    <source>
        <dbReference type="EMBL" id="CAD7264417.1"/>
    </source>
</evidence>
<organism evidence="1">
    <name type="scientific">Timema shepardi</name>
    <name type="common">Walking stick</name>
    <dbReference type="NCBI Taxonomy" id="629360"/>
    <lineage>
        <taxon>Eukaryota</taxon>
        <taxon>Metazoa</taxon>
        <taxon>Ecdysozoa</taxon>
        <taxon>Arthropoda</taxon>
        <taxon>Hexapoda</taxon>
        <taxon>Insecta</taxon>
        <taxon>Pterygota</taxon>
        <taxon>Neoptera</taxon>
        <taxon>Polyneoptera</taxon>
        <taxon>Phasmatodea</taxon>
        <taxon>Timematodea</taxon>
        <taxon>Timematoidea</taxon>
        <taxon>Timematidae</taxon>
        <taxon>Timema</taxon>
    </lineage>
</organism>
<proteinExistence type="predicted"/>
<protein>
    <submittedName>
        <fullName evidence="1">Uncharacterized protein</fullName>
    </submittedName>
</protein>
<sequence length="112" mass="12392">MMKLQPLNVTKEGSVVRGDKEGLVVKVIKEDQEGLVAKEDPMEGSVAKEDLKEGLVVKEDLKEGLVVKEDQEDLVAKVDFNKQFRTRICNSSIGTTTTTPAIHKVHSGRSTW</sequence>
<dbReference type="AlphaFoldDB" id="A0A7R9B1J0"/>